<dbReference type="Proteomes" id="UP000224355">
    <property type="component" value="Segment"/>
</dbReference>
<keyword evidence="2" id="KW-1185">Reference proteome</keyword>
<protein>
    <submittedName>
        <fullName evidence="1">Uncharacterized protein</fullName>
    </submittedName>
</protein>
<organism evidence="1 2">
    <name type="scientific">Pectobacterium phage PP101</name>
    <dbReference type="NCBI Taxonomy" id="1916414"/>
    <lineage>
        <taxon>Viruses</taxon>
        <taxon>Duplodnaviria</taxon>
        <taxon>Heunggongvirae</taxon>
        <taxon>Uroviricota</taxon>
        <taxon>Caudoviricetes</taxon>
        <taxon>Chaseviridae</taxon>
        <taxon>Cleopatravirinae</taxon>
        <taxon>Suwonvirus</taxon>
        <taxon>Suwonvirus PP101</taxon>
    </lineage>
</organism>
<evidence type="ECO:0000313" key="2">
    <source>
        <dbReference type="Proteomes" id="UP000224355"/>
    </source>
</evidence>
<sequence>MSKFMIPVSGKDLGTMRDELAKIAYAASVSELGTNVAHLSDAQLANAAVGVARISYMFADAMMNARMVQPVSGELSEADKKLHRELLNEIL</sequence>
<dbReference type="EMBL" id="KY087898">
    <property type="protein sequence ID" value="APD19697.1"/>
    <property type="molecule type" value="Genomic_DNA"/>
</dbReference>
<accession>A0A1J0MF69</accession>
<evidence type="ECO:0000313" key="1">
    <source>
        <dbReference type="EMBL" id="APD19697.1"/>
    </source>
</evidence>
<name>A0A1J0MF69_9CAUD</name>
<proteinExistence type="predicted"/>
<gene>
    <name evidence="1" type="ORF">PP101_37</name>
</gene>
<reference evidence="1 2" key="1">
    <citation type="submission" date="2018-04" db="EMBL/GenBank/DDBJ databases">
        <authorList>
            <person name="Shneider M.M."/>
            <person name="Kabanova A.P."/>
            <person name="Vo T.N.H."/>
            <person name="Korzhenkov A."/>
            <person name="Samarov N.I."/>
            <person name="Toshchakov S.V."/>
            <person name="Miroshnikov K.K."/>
            <person name="Ignatov A.N."/>
            <person name="Kulikov E.E."/>
            <person name="Miroshnikov K.A."/>
        </authorList>
    </citation>
    <scope>NUCLEOTIDE SEQUENCE [LARGE SCALE GENOMIC DNA]</scope>
</reference>